<dbReference type="Gene3D" id="1.20.120.530">
    <property type="entry name" value="GntR ligand-binding domain-like"/>
    <property type="match status" value="1"/>
</dbReference>
<gene>
    <name evidence="5" type="ORF">O1D97_06895</name>
</gene>
<dbReference type="PANTHER" id="PTHR43537:SF20">
    <property type="entry name" value="HTH-TYPE TRANSCRIPTIONAL REPRESSOR GLAR"/>
    <property type="match status" value="1"/>
</dbReference>
<sequence length="224" mass="25410">MIFSNNYDNETVVGLIASAIRRDISFGELSPDKRLKIEELRTRYGGSSHSLREALTRLSTQGLVEANAQRGFRVSSATEEDLKDIIQLRWEIEKLGLEWSLKKGDVKWQGKIIASSHELSRAQESVMASPIDSALEWDEANRMFHINLMSASGSPRLIATHTQLYDQSRRFILRALREQQLNFTSISNNQKRLVDAILVNDIETAKKCLQQDIEGNLAYSIQST</sequence>
<dbReference type="InterPro" id="IPR036390">
    <property type="entry name" value="WH_DNA-bd_sf"/>
</dbReference>
<reference evidence="5" key="1">
    <citation type="submission" date="2022-12" db="EMBL/GenBank/DDBJ databases">
        <title>Marinomonas 15G1-11 sp. nov, isolated from marine algae.</title>
        <authorList>
            <person name="Butt M."/>
            <person name="Choi D.G."/>
            <person name="Kim J.M."/>
            <person name="Lee J.K."/>
            <person name="Baek J.H."/>
            <person name="Jeon C.O."/>
        </authorList>
    </citation>
    <scope>NUCLEOTIDE SEQUENCE</scope>
    <source>
        <strain evidence="5">15G1-11</strain>
    </source>
</reference>
<protein>
    <submittedName>
        <fullName evidence="5">GntR family transcriptional regulator</fullName>
    </submittedName>
</protein>
<dbReference type="SMART" id="SM00895">
    <property type="entry name" value="FCD"/>
    <property type="match status" value="1"/>
</dbReference>
<evidence type="ECO:0000256" key="2">
    <source>
        <dbReference type="ARBA" id="ARBA00023125"/>
    </source>
</evidence>
<dbReference type="InterPro" id="IPR000524">
    <property type="entry name" value="Tscrpt_reg_HTH_GntR"/>
</dbReference>
<dbReference type="EMBL" id="JAPUBN010000013">
    <property type="protein sequence ID" value="MCZ2721383.1"/>
    <property type="molecule type" value="Genomic_DNA"/>
</dbReference>
<dbReference type="Pfam" id="PF07729">
    <property type="entry name" value="FCD"/>
    <property type="match status" value="1"/>
</dbReference>
<dbReference type="InterPro" id="IPR011711">
    <property type="entry name" value="GntR_C"/>
</dbReference>
<dbReference type="InterPro" id="IPR008920">
    <property type="entry name" value="TF_FadR/GntR_C"/>
</dbReference>
<dbReference type="Gene3D" id="1.10.10.10">
    <property type="entry name" value="Winged helix-like DNA-binding domain superfamily/Winged helix DNA-binding domain"/>
    <property type="match status" value="1"/>
</dbReference>
<proteinExistence type="predicted"/>
<accession>A0ABT4JUC3</accession>
<dbReference type="SMART" id="SM00345">
    <property type="entry name" value="HTH_GNTR"/>
    <property type="match status" value="1"/>
</dbReference>
<dbReference type="SUPFAM" id="SSF48008">
    <property type="entry name" value="GntR ligand-binding domain-like"/>
    <property type="match status" value="1"/>
</dbReference>
<keyword evidence="2" id="KW-0238">DNA-binding</keyword>
<dbReference type="PROSITE" id="PS50949">
    <property type="entry name" value="HTH_GNTR"/>
    <property type="match status" value="1"/>
</dbReference>
<dbReference type="Proteomes" id="UP001149719">
    <property type="component" value="Unassembled WGS sequence"/>
</dbReference>
<keyword evidence="1" id="KW-0805">Transcription regulation</keyword>
<dbReference type="SUPFAM" id="SSF46785">
    <property type="entry name" value="Winged helix' DNA-binding domain"/>
    <property type="match status" value="1"/>
</dbReference>
<name>A0ABT4JUC3_9GAMM</name>
<keyword evidence="3" id="KW-0804">Transcription</keyword>
<organism evidence="5 6">
    <name type="scientific">Marinomonas phaeophyticola</name>
    <dbReference type="NCBI Taxonomy" id="3004091"/>
    <lineage>
        <taxon>Bacteria</taxon>
        <taxon>Pseudomonadati</taxon>
        <taxon>Pseudomonadota</taxon>
        <taxon>Gammaproteobacteria</taxon>
        <taxon>Oceanospirillales</taxon>
        <taxon>Oceanospirillaceae</taxon>
        <taxon>Marinomonas</taxon>
    </lineage>
</organism>
<comment type="caution">
    <text evidence="5">The sequence shown here is derived from an EMBL/GenBank/DDBJ whole genome shotgun (WGS) entry which is preliminary data.</text>
</comment>
<evidence type="ECO:0000256" key="3">
    <source>
        <dbReference type="ARBA" id="ARBA00023163"/>
    </source>
</evidence>
<evidence type="ECO:0000259" key="4">
    <source>
        <dbReference type="PROSITE" id="PS50949"/>
    </source>
</evidence>
<dbReference type="RefSeq" id="WP_269124113.1">
    <property type="nucleotide sequence ID" value="NZ_JAPUBN010000013.1"/>
</dbReference>
<dbReference type="PANTHER" id="PTHR43537">
    <property type="entry name" value="TRANSCRIPTIONAL REGULATOR, GNTR FAMILY"/>
    <property type="match status" value="1"/>
</dbReference>
<feature type="domain" description="HTH gntR-type" evidence="4">
    <location>
        <begin position="10"/>
        <end position="77"/>
    </location>
</feature>
<dbReference type="Pfam" id="PF00392">
    <property type="entry name" value="GntR"/>
    <property type="match status" value="1"/>
</dbReference>
<evidence type="ECO:0000256" key="1">
    <source>
        <dbReference type="ARBA" id="ARBA00023015"/>
    </source>
</evidence>
<keyword evidence="6" id="KW-1185">Reference proteome</keyword>
<evidence type="ECO:0000313" key="6">
    <source>
        <dbReference type="Proteomes" id="UP001149719"/>
    </source>
</evidence>
<dbReference type="InterPro" id="IPR036388">
    <property type="entry name" value="WH-like_DNA-bd_sf"/>
</dbReference>
<evidence type="ECO:0000313" key="5">
    <source>
        <dbReference type="EMBL" id="MCZ2721383.1"/>
    </source>
</evidence>